<feature type="compositionally biased region" description="Low complexity" evidence="1">
    <location>
        <begin position="112"/>
        <end position="132"/>
    </location>
</feature>
<name>A0A2V3J6E6_9FLOR</name>
<proteinExistence type="predicted"/>
<feature type="compositionally biased region" description="Low complexity" evidence="1">
    <location>
        <begin position="160"/>
        <end position="169"/>
    </location>
</feature>
<dbReference type="EMBL" id="NBIV01000001">
    <property type="protein sequence ID" value="PXF49944.1"/>
    <property type="molecule type" value="Genomic_DNA"/>
</dbReference>
<protein>
    <submittedName>
        <fullName evidence="2">Uncharacterized protein</fullName>
    </submittedName>
</protein>
<evidence type="ECO:0000256" key="1">
    <source>
        <dbReference type="SAM" id="MobiDB-lite"/>
    </source>
</evidence>
<reference evidence="2 3" key="1">
    <citation type="journal article" date="2018" name="Mol. Biol. Evol.">
        <title>Analysis of the draft genome of the red seaweed Gracilariopsis chorda provides insights into genome size evolution in Rhodophyta.</title>
        <authorList>
            <person name="Lee J."/>
            <person name="Yang E.C."/>
            <person name="Graf L."/>
            <person name="Yang J.H."/>
            <person name="Qiu H."/>
            <person name="Zel Zion U."/>
            <person name="Chan C.X."/>
            <person name="Stephens T.G."/>
            <person name="Weber A.P.M."/>
            <person name="Boo G.H."/>
            <person name="Boo S.M."/>
            <person name="Kim K.M."/>
            <person name="Shin Y."/>
            <person name="Jung M."/>
            <person name="Lee S.J."/>
            <person name="Yim H.S."/>
            <person name="Lee J.H."/>
            <person name="Bhattacharya D."/>
            <person name="Yoon H.S."/>
        </authorList>
    </citation>
    <scope>NUCLEOTIDE SEQUENCE [LARGE SCALE GENOMIC DNA]</scope>
    <source>
        <strain evidence="2 3">SKKU-2015</strain>
        <tissue evidence="2">Whole body</tissue>
    </source>
</reference>
<comment type="caution">
    <text evidence="2">The sequence shown here is derived from an EMBL/GenBank/DDBJ whole genome shotgun (WGS) entry which is preliminary data.</text>
</comment>
<organism evidence="2 3">
    <name type="scientific">Gracilariopsis chorda</name>
    <dbReference type="NCBI Taxonomy" id="448386"/>
    <lineage>
        <taxon>Eukaryota</taxon>
        <taxon>Rhodophyta</taxon>
        <taxon>Florideophyceae</taxon>
        <taxon>Rhodymeniophycidae</taxon>
        <taxon>Gracilariales</taxon>
        <taxon>Gracilariaceae</taxon>
        <taxon>Gracilariopsis</taxon>
    </lineage>
</organism>
<dbReference type="AlphaFoldDB" id="A0A2V3J6E6"/>
<sequence length="192" mass="20695">MLRQLPWINLSEIHSAKHDIEASFALPPIDALVAPPPPSSSAPHYSNEDLEDELEHRFWEEEEHQYNRLMRSTKVISNRRFGPQGYISGGRMRATPRPSPHPAPRYKKVMTAASAAAQHQPSASPAKPPTSGSTGGRKKKVKKKSRAGIAAAKAAEEAARAQAENLAQASVTPDAVPSQPEPGSQAAASSRI</sequence>
<feature type="compositionally biased region" description="Basic residues" evidence="1">
    <location>
        <begin position="136"/>
        <end position="146"/>
    </location>
</feature>
<evidence type="ECO:0000313" key="3">
    <source>
        <dbReference type="Proteomes" id="UP000247409"/>
    </source>
</evidence>
<feature type="region of interest" description="Disordered" evidence="1">
    <location>
        <begin position="81"/>
        <end position="192"/>
    </location>
</feature>
<accession>A0A2V3J6E6</accession>
<keyword evidence="3" id="KW-1185">Reference proteome</keyword>
<gene>
    <name evidence="2" type="ORF">BWQ96_00104</name>
</gene>
<evidence type="ECO:0000313" key="2">
    <source>
        <dbReference type="EMBL" id="PXF49944.1"/>
    </source>
</evidence>
<dbReference type="Proteomes" id="UP000247409">
    <property type="component" value="Unassembled WGS sequence"/>
</dbReference>